<dbReference type="AlphaFoldDB" id="A0A837RH10"/>
<evidence type="ECO:0000256" key="1">
    <source>
        <dbReference type="SAM" id="Phobius"/>
    </source>
</evidence>
<feature type="transmembrane region" description="Helical" evidence="1">
    <location>
        <begin position="168"/>
        <end position="187"/>
    </location>
</feature>
<dbReference type="Pfam" id="PF06161">
    <property type="entry name" value="DUF975"/>
    <property type="match status" value="1"/>
</dbReference>
<evidence type="ECO:0000313" key="3">
    <source>
        <dbReference type="Proteomes" id="UP000050964"/>
    </source>
</evidence>
<dbReference type="InterPro" id="IPR010380">
    <property type="entry name" value="DUF975"/>
</dbReference>
<sequence length="267" mass="31281">MRGVLMNSNNRISAIEIRREAHRAFRKDIKGNISLNVIPILLRFLAVFFGAKIYTSWMANLNVNLADPAQASRRLTEISTSMANDPSSAEKYMLTLTPETNVAVYAFLFFFIMICVGVSYTVLEKLRQPDYQINALKDSFQAFTGRYFFPMLFITALFGLFIEAGFMLYIIPGIWFLMIFSQVFFVFKDDVEDQGKWTLRMAFSTFNRSSVLMRGYKWTYFSLCVEFFFWEILNAFTHELLSIWLQPYEQLTMAVFYQKVLENNQRK</sequence>
<dbReference type="PANTHER" id="PTHR40076:SF1">
    <property type="entry name" value="MEMBRANE PROTEIN"/>
    <property type="match status" value="1"/>
</dbReference>
<accession>A0A837RH10</accession>
<feature type="transmembrane region" description="Helical" evidence="1">
    <location>
        <begin position="102"/>
        <end position="123"/>
    </location>
</feature>
<feature type="transmembrane region" description="Helical" evidence="1">
    <location>
        <begin position="144"/>
        <end position="162"/>
    </location>
</feature>
<keyword evidence="1" id="KW-1133">Transmembrane helix</keyword>
<name>A0A837RH10_9LACO</name>
<reference evidence="2 3" key="1">
    <citation type="journal article" date="2015" name="Genome Announc.">
        <title>Expanding the biotechnology potential of lactobacilli through comparative genomics of 213 strains and associated genera.</title>
        <authorList>
            <person name="Sun Z."/>
            <person name="Harris H.M."/>
            <person name="McCann A."/>
            <person name="Guo C."/>
            <person name="Argimon S."/>
            <person name="Zhang W."/>
            <person name="Yang X."/>
            <person name="Jeffery I.B."/>
            <person name="Cooney J.C."/>
            <person name="Kagawa T.F."/>
            <person name="Liu W."/>
            <person name="Song Y."/>
            <person name="Salvetti E."/>
            <person name="Wrobel A."/>
            <person name="Rasinkangas P."/>
            <person name="Parkhill J."/>
            <person name="Rea M.C."/>
            <person name="O'Sullivan O."/>
            <person name="Ritari J."/>
            <person name="Douillard F.P."/>
            <person name="Paul Ross R."/>
            <person name="Yang R."/>
            <person name="Briner A.E."/>
            <person name="Felis G.E."/>
            <person name="de Vos W.M."/>
            <person name="Barrangou R."/>
            <person name="Klaenhammer T.R."/>
            <person name="Caufield P.W."/>
            <person name="Cui Y."/>
            <person name="Zhang H."/>
            <person name="O'Toole P.W."/>
        </authorList>
    </citation>
    <scope>NUCLEOTIDE SEQUENCE [LARGE SCALE GENOMIC DNA]</scope>
    <source>
        <strain evidence="2 3">JCM 15951</strain>
    </source>
</reference>
<protein>
    <submittedName>
        <fullName evidence="2">Integral membrane protein</fullName>
    </submittedName>
</protein>
<feature type="transmembrane region" description="Helical" evidence="1">
    <location>
        <begin position="33"/>
        <end position="54"/>
    </location>
</feature>
<proteinExistence type="predicted"/>
<dbReference type="PANTHER" id="PTHR40076">
    <property type="entry name" value="MEMBRANE PROTEIN-RELATED"/>
    <property type="match status" value="1"/>
</dbReference>
<gene>
    <name evidence="2" type="ORF">FD26_GL000740</name>
</gene>
<dbReference type="EMBL" id="AZDB01000020">
    <property type="protein sequence ID" value="KRK42306.1"/>
    <property type="molecule type" value="Genomic_DNA"/>
</dbReference>
<comment type="caution">
    <text evidence="2">The sequence shown here is derived from an EMBL/GenBank/DDBJ whole genome shotgun (WGS) entry which is preliminary data.</text>
</comment>
<dbReference type="Proteomes" id="UP000050964">
    <property type="component" value="Unassembled WGS sequence"/>
</dbReference>
<keyword evidence="1" id="KW-0472">Membrane</keyword>
<organism evidence="2 3">
    <name type="scientific">Companilactobacillus crustorum JCM 15951</name>
    <dbReference type="NCBI Taxonomy" id="1423737"/>
    <lineage>
        <taxon>Bacteria</taxon>
        <taxon>Bacillati</taxon>
        <taxon>Bacillota</taxon>
        <taxon>Bacilli</taxon>
        <taxon>Lactobacillales</taxon>
        <taxon>Lactobacillaceae</taxon>
        <taxon>Companilactobacillus</taxon>
    </lineage>
</organism>
<keyword evidence="1" id="KW-0812">Transmembrane</keyword>
<evidence type="ECO:0000313" key="2">
    <source>
        <dbReference type="EMBL" id="KRK42306.1"/>
    </source>
</evidence>